<keyword evidence="5 9" id="KW-1133">Transmembrane helix</keyword>
<evidence type="ECO:0000256" key="8">
    <source>
        <dbReference type="SAM" id="MobiDB-lite"/>
    </source>
</evidence>
<keyword evidence="3" id="KW-0808">Transferase</keyword>
<feature type="compositionally biased region" description="Low complexity" evidence="8">
    <location>
        <begin position="433"/>
        <end position="453"/>
    </location>
</feature>
<evidence type="ECO:0000256" key="4">
    <source>
        <dbReference type="ARBA" id="ARBA00022692"/>
    </source>
</evidence>
<evidence type="ECO:0000256" key="6">
    <source>
        <dbReference type="ARBA" id="ARBA00023136"/>
    </source>
</evidence>
<feature type="transmembrane region" description="Helical" evidence="9">
    <location>
        <begin position="56"/>
        <end position="78"/>
    </location>
</feature>
<evidence type="ECO:0000256" key="2">
    <source>
        <dbReference type="ARBA" id="ARBA00022475"/>
    </source>
</evidence>
<feature type="transmembrane region" description="Helical" evidence="9">
    <location>
        <begin position="256"/>
        <end position="275"/>
    </location>
</feature>
<evidence type="ECO:0000313" key="12">
    <source>
        <dbReference type="EMBL" id="GAA4683823.1"/>
    </source>
</evidence>
<evidence type="ECO:0000256" key="1">
    <source>
        <dbReference type="ARBA" id="ARBA00004651"/>
    </source>
</evidence>
<keyword evidence="6 9" id="KW-0472">Membrane</keyword>
<evidence type="ECO:0000256" key="5">
    <source>
        <dbReference type="ARBA" id="ARBA00022989"/>
    </source>
</evidence>
<feature type="domain" description="Acyltransferase 3" evidence="10">
    <location>
        <begin position="34"/>
        <end position="363"/>
    </location>
</feature>
<accession>A0ABP8W8Q0</accession>
<dbReference type="InterPro" id="IPR050879">
    <property type="entry name" value="Acyltransferase_3"/>
</dbReference>
<proteinExistence type="predicted"/>
<evidence type="ECO:0000256" key="3">
    <source>
        <dbReference type="ARBA" id="ARBA00022679"/>
    </source>
</evidence>
<protein>
    <submittedName>
        <fullName evidence="12">SGNH hydrolase domain-containing protein</fullName>
    </submittedName>
</protein>
<feature type="transmembrane region" description="Helical" evidence="9">
    <location>
        <begin position="224"/>
        <end position="244"/>
    </location>
</feature>
<evidence type="ECO:0000256" key="9">
    <source>
        <dbReference type="SAM" id="Phobius"/>
    </source>
</evidence>
<evidence type="ECO:0000256" key="7">
    <source>
        <dbReference type="ARBA" id="ARBA00023315"/>
    </source>
</evidence>
<feature type="transmembrane region" description="Helical" evidence="9">
    <location>
        <begin position="172"/>
        <end position="190"/>
    </location>
</feature>
<comment type="caution">
    <text evidence="12">The sequence shown here is derived from an EMBL/GenBank/DDBJ whole genome shotgun (WGS) entry which is preliminary data.</text>
</comment>
<keyword evidence="12" id="KW-0378">Hydrolase</keyword>
<feature type="transmembrane region" description="Helical" evidence="9">
    <location>
        <begin position="99"/>
        <end position="119"/>
    </location>
</feature>
<feature type="domain" description="SGNH" evidence="11">
    <location>
        <begin position="515"/>
        <end position="739"/>
    </location>
</feature>
<dbReference type="PANTHER" id="PTHR23028">
    <property type="entry name" value="ACETYLTRANSFERASE"/>
    <property type="match status" value="1"/>
</dbReference>
<dbReference type="PANTHER" id="PTHR23028:SF53">
    <property type="entry name" value="ACYL_TRANSF_3 DOMAIN-CONTAINING PROTEIN"/>
    <property type="match status" value="1"/>
</dbReference>
<evidence type="ECO:0000259" key="11">
    <source>
        <dbReference type="Pfam" id="PF19040"/>
    </source>
</evidence>
<comment type="subcellular location">
    <subcellularLocation>
        <location evidence="1">Cell membrane</location>
        <topology evidence="1">Multi-pass membrane protein</topology>
    </subcellularLocation>
</comment>
<sequence>MTASPPTPKAAMPTPPEASLALTVPPRLSRLRSDIQGLRAFAVGAVVADHAFGWPVGGFLGVDVFFVLSGFLITRLLLREVEQTGKISIRNFYARRARRILPLAVVTVLVVMLCSSLIFPRARLTSVAIDAAWAAGFGLNIRLGQIGTDYFASQGPMSPLQHFWSLSVEEQFYFVWPLGLFAVTAAVSRIGRRAVTVILSTVMTMAVIASFLVSLHLAATEPTVAYFATPSRVWQLGFGALLALGEPLLERIPGAVSHVLRWLGLFVLVAGIATIDSSNVLPAPWAALPVLGKGLVIVAGCGRHRWWCAPLTNPIALYLGTVSYSIYLWHFPALILGSAALGSSNPVQTTLILAAAFGVAICTHHLVEKPLMHSPWLTPRADPTRPRHPWRAWLGEVGPEVKHTGIATLAATTALITVLALIPARTPTSIPVSGSSSAAGKPSSAAPVEAGATPSGGEGAPAAAGPAVAALQGEIHAALEASAWPTDLEPSIDAVLDGTREGSPHLACGASDTNGRTQQQCSWGPRSAAKRVVLVGDSTAVHYLEGLIGVVEAEGSTWRLENRAMFACPFLDLEVQAGSADTIEKCKAHNQATLDYIASTKPDLVLVTNSYQDFKDNATNRRATQDAWTAALTTYVDRAAASGARLAALTSPPDSADIAACYTKTSTPNDCVTRTQSLWKTRATADRQTIEAKSGTFVDARPTLCLDDLCPAFVGTVPVKLDRFHLTATYSKKITPALRELLTTAGAL</sequence>
<keyword evidence="2" id="KW-1003">Cell membrane</keyword>
<dbReference type="Pfam" id="PF19040">
    <property type="entry name" value="SGNH"/>
    <property type="match status" value="1"/>
</dbReference>
<keyword evidence="7" id="KW-0012">Acyltransferase</keyword>
<feature type="transmembrane region" description="Helical" evidence="9">
    <location>
        <begin position="197"/>
        <end position="218"/>
    </location>
</feature>
<dbReference type="Pfam" id="PF01757">
    <property type="entry name" value="Acyl_transf_3"/>
    <property type="match status" value="1"/>
</dbReference>
<evidence type="ECO:0000313" key="13">
    <source>
        <dbReference type="Proteomes" id="UP001501295"/>
    </source>
</evidence>
<dbReference type="Gene3D" id="3.40.50.1110">
    <property type="entry name" value="SGNH hydrolase"/>
    <property type="match status" value="1"/>
</dbReference>
<reference evidence="13" key="1">
    <citation type="journal article" date="2019" name="Int. J. Syst. Evol. Microbiol.">
        <title>The Global Catalogue of Microorganisms (GCM) 10K type strain sequencing project: providing services to taxonomists for standard genome sequencing and annotation.</title>
        <authorList>
            <consortium name="The Broad Institute Genomics Platform"/>
            <consortium name="The Broad Institute Genome Sequencing Center for Infectious Disease"/>
            <person name="Wu L."/>
            <person name="Ma J."/>
        </authorList>
    </citation>
    <scope>NUCLEOTIDE SEQUENCE [LARGE SCALE GENOMIC DNA]</scope>
    <source>
        <strain evidence="13">JCM 18956</strain>
    </source>
</reference>
<dbReference type="InterPro" id="IPR002656">
    <property type="entry name" value="Acyl_transf_3_dom"/>
</dbReference>
<evidence type="ECO:0000259" key="10">
    <source>
        <dbReference type="Pfam" id="PF01757"/>
    </source>
</evidence>
<keyword evidence="4 9" id="KW-0812">Transmembrane</keyword>
<organism evidence="12 13">
    <name type="scientific">Frondihabitans cladoniiphilus</name>
    <dbReference type="NCBI Taxonomy" id="715785"/>
    <lineage>
        <taxon>Bacteria</taxon>
        <taxon>Bacillati</taxon>
        <taxon>Actinomycetota</taxon>
        <taxon>Actinomycetes</taxon>
        <taxon>Micrococcales</taxon>
        <taxon>Microbacteriaceae</taxon>
        <taxon>Frondihabitans</taxon>
    </lineage>
</organism>
<keyword evidence="13" id="KW-1185">Reference proteome</keyword>
<feature type="transmembrane region" description="Helical" evidence="9">
    <location>
        <begin position="315"/>
        <end position="337"/>
    </location>
</feature>
<dbReference type="InterPro" id="IPR036514">
    <property type="entry name" value="SGNH_hydro_sf"/>
</dbReference>
<dbReference type="GO" id="GO:0016787">
    <property type="term" value="F:hydrolase activity"/>
    <property type="evidence" value="ECO:0007669"/>
    <property type="project" value="UniProtKB-KW"/>
</dbReference>
<dbReference type="InterPro" id="IPR043968">
    <property type="entry name" value="SGNH"/>
</dbReference>
<dbReference type="SUPFAM" id="SSF52266">
    <property type="entry name" value="SGNH hydrolase"/>
    <property type="match status" value="1"/>
</dbReference>
<gene>
    <name evidence="12" type="ORF">GCM10025780_31980</name>
</gene>
<dbReference type="EMBL" id="BAABLM010000010">
    <property type="protein sequence ID" value="GAA4683823.1"/>
    <property type="molecule type" value="Genomic_DNA"/>
</dbReference>
<dbReference type="Proteomes" id="UP001501295">
    <property type="component" value="Unassembled WGS sequence"/>
</dbReference>
<feature type="region of interest" description="Disordered" evidence="8">
    <location>
        <begin position="429"/>
        <end position="465"/>
    </location>
</feature>
<name>A0ABP8W8Q0_9MICO</name>